<name>A0A542DAK1_9ACTN</name>
<keyword evidence="15" id="KW-0411">Iron-sulfur</keyword>
<dbReference type="GO" id="GO:0046872">
    <property type="term" value="F:metal ion binding"/>
    <property type="evidence" value="ECO:0007669"/>
    <property type="project" value="UniProtKB-KW"/>
</dbReference>
<keyword evidence="5" id="KW-0813">Transport</keyword>
<keyword evidence="6" id="KW-1003">Cell membrane</keyword>
<evidence type="ECO:0000256" key="15">
    <source>
        <dbReference type="ARBA" id="ARBA00023014"/>
    </source>
</evidence>
<dbReference type="AlphaFoldDB" id="A0A542DAK1"/>
<dbReference type="GO" id="GO:0051537">
    <property type="term" value="F:2 iron, 2 sulfur cluster binding"/>
    <property type="evidence" value="ECO:0007669"/>
    <property type="project" value="UniProtKB-KW"/>
</dbReference>
<evidence type="ECO:0000256" key="5">
    <source>
        <dbReference type="ARBA" id="ARBA00022448"/>
    </source>
</evidence>
<evidence type="ECO:0000256" key="12">
    <source>
        <dbReference type="ARBA" id="ARBA00022989"/>
    </source>
</evidence>
<evidence type="ECO:0000256" key="10">
    <source>
        <dbReference type="ARBA" id="ARBA00022723"/>
    </source>
</evidence>
<evidence type="ECO:0000256" key="11">
    <source>
        <dbReference type="ARBA" id="ARBA00022982"/>
    </source>
</evidence>
<evidence type="ECO:0000259" key="22">
    <source>
        <dbReference type="PROSITE" id="PS51296"/>
    </source>
</evidence>
<keyword evidence="12 21" id="KW-1133">Transmembrane helix</keyword>
<comment type="similarity">
    <text evidence="3">Belongs to the Rieske iron-sulfur protein family.</text>
</comment>
<evidence type="ECO:0000256" key="7">
    <source>
        <dbReference type="ARBA" id="ARBA00022660"/>
    </source>
</evidence>
<evidence type="ECO:0000256" key="8">
    <source>
        <dbReference type="ARBA" id="ARBA00022692"/>
    </source>
</evidence>
<evidence type="ECO:0000313" key="24">
    <source>
        <dbReference type="Proteomes" id="UP000316298"/>
    </source>
</evidence>
<feature type="transmembrane region" description="Helical" evidence="21">
    <location>
        <begin position="162"/>
        <end position="181"/>
    </location>
</feature>
<evidence type="ECO:0000256" key="9">
    <source>
        <dbReference type="ARBA" id="ARBA00022714"/>
    </source>
</evidence>
<evidence type="ECO:0000256" key="14">
    <source>
        <dbReference type="ARBA" id="ARBA00023004"/>
    </source>
</evidence>
<feature type="region of interest" description="Disordered" evidence="20">
    <location>
        <begin position="1"/>
        <end position="35"/>
    </location>
</feature>
<comment type="caution">
    <text evidence="23">The sequence shown here is derived from an EMBL/GenBank/DDBJ whole genome shotgun (WGS) entry which is preliminary data.</text>
</comment>
<dbReference type="Pfam" id="PF00355">
    <property type="entry name" value="Rieske"/>
    <property type="match status" value="1"/>
</dbReference>
<feature type="compositionally biased region" description="Basic and acidic residues" evidence="20">
    <location>
        <begin position="1"/>
        <end position="18"/>
    </location>
</feature>
<feature type="transmembrane region" description="Helical" evidence="21">
    <location>
        <begin position="93"/>
        <end position="113"/>
    </location>
</feature>
<evidence type="ECO:0000256" key="1">
    <source>
        <dbReference type="ARBA" id="ARBA00002494"/>
    </source>
</evidence>
<dbReference type="Proteomes" id="UP000316298">
    <property type="component" value="Unassembled WGS sequence"/>
</dbReference>
<reference evidence="23 24" key="1">
    <citation type="submission" date="2019-06" db="EMBL/GenBank/DDBJ databases">
        <title>Sequencing the genomes of 1000 actinobacteria strains.</title>
        <authorList>
            <person name="Klenk H.-P."/>
        </authorList>
    </citation>
    <scope>NUCLEOTIDE SEQUENCE [LARGE SCALE GENOMIC DNA]</scope>
    <source>
        <strain evidence="23 24">DSM 17305</strain>
    </source>
</reference>
<evidence type="ECO:0000256" key="19">
    <source>
        <dbReference type="ARBA" id="ARBA00032409"/>
    </source>
</evidence>
<dbReference type="GO" id="GO:0016705">
    <property type="term" value="F:oxidoreductase activity, acting on paired donors, with incorporation or reduction of molecular oxygen"/>
    <property type="evidence" value="ECO:0007669"/>
    <property type="project" value="UniProtKB-ARBA"/>
</dbReference>
<keyword evidence="11" id="KW-0249">Electron transport</keyword>
<organism evidence="23 24">
    <name type="scientific">Kribbella jejuensis</name>
    <dbReference type="NCBI Taxonomy" id="236068"/>
    <lineage>
        <taxon>Bacteria</taxon>
        <taxon>Bacillati</taxon>
        <taxon>Actinomycetota</taxon>
        <taxon>Actinomycetes</taxon>
        <taxon>Propionibacteriales</taxon>
        <taxon>Kribbellaceae</taxon>
        <taxon>Kribbella</taxon>
    </lineage>
</organism>
<keyword evidence="24" id="KW-1185">Reference proteome</keyword>
<dbReference type="GO" id="GO:0004497">
    <property type="term" value="F:monooxygenase activity"/>
    <property type="evidence" value="ECO:0007669"/>
    <property type="project" value="UniProtKB-ARBA"/>
</dbReference>
<keyword evidence="14" id="KW-0408">Iron</keyword>
<keyword evidence="16 21" id="KW-0472">Membrane</keyword>
<keyword evidence="13" id="KW-0560">Oxidoreductase</keyword>
<evidence type="ECO:0000256" key="13">
    <source>
        <dbReference type="ARBA" id="ARBA00023002"/>
    </source>
</evidence>
<evidence type="ECO:0000256" key="3">
    <source>
        <dbReference type="ARBA" id="ARBA00010651"/>
    </source>
</evidence>
<dbReference type="PANTHER" id="PTHR10134">
    <property type="entry name" value="CYTOCHROME B-C1 COMPLEX SUBUNIT RIESKE, MITOCHONDRIAL"/>
    <property type="match status" value="1"/>
</dbReference>
<dbReference type="SUPFAM" id="SSF50022">
    <property type="entry name" value="ISP domain"/>
    <property type="match status" value="1"/>
</dbReference>
<feature type="domain" description="Rieske" evidence="22">
    <location>
        <begin position="265"/>
        <end position="334"/>
    </location>
</feature>
<evidence type="ECO:0000256" key="6">
    <source>
        <dbReference type="ARBA" id="ARBA00022475"/>
    </source>
</evidence>
<dbReference type="InterPro" id="IPR014349">
    <property type="entry name" value="Rieske_Fe-S_prot"/>
</dbReference>
<keyword evidence="10" id="KW-0479">Metal-binding</keyword>
<evidence type="ECO:0000256" key="2">
    <source>
        <dbReference type="ARBA" id="ARBA00004651"/>
    </source>
</evidence>
<dbReference type="Gene3D" id="2.102.10.10">
    <property type="entry name" value="Rieske [2Fe-2S] iron-sulphur domain"/>
    <property type="match status" value="1"/>
</dbReference>
<comment type="function">
    <text evidence="1">Iron-sulfur subunit of the cytochrome bc1 complex, an essential component of the respiratory electron transport chain required for ATP synthesis. The bc1 complex catalyzes the oxidation of menaquinol and the reduction of cytochrome c in the respiratory chain. The bc1 complex operates through a Q-cycle mechanism that couples electron transfer to generation of the proton gradient that drives ATP synthesis.</text>
</comment>
<dbReference type="InterPro" id="IPR036922">
    <property type="entry name" value="Rieske_2Fe-2S_sf"/>
</dbReference>
<comment type="subcellular location">
    <subcellularLocation>
        <location evidence="2">Cell membrane</location>
        <topology evidence="2">Multi-pass membrane protein</topology>
    </subcellularLocation>
</comment>
<dbReference type="InterPro" id="IPR045603">
    <property type="entry name" value="QcrA_N"/>
</dbReference>
<dbReference type="InterPro" id="IPR017941">
    <property type="entry name" value="Rieske_2Fe-2S"/>
</dbReference>
<dbReference type="CDD" id="cd03467">
    <property type="entry name" value="Rieske"/>
    <property type="match status" value="1"/>
</dbReference>
<feature type="transmembrane region" description="Helical" evidence="21">
    <location>
        <begin position="53"/>
        <end position="73"/>
    </location>
</feature>
<evidence type="ECO:0000256" key="4">
    <source>
        <dbReference type="ARBA" id="ARBA00015816"/>
    </source>
</evidence>
<proteinExistence type="inferred from homology"/>
<dbReference type="RefSeq" id="WP_141862594.1">
    <property type="nucleotide sequence ID" value="NZ_BAAAKA010000015.1"/>
</dbReference>
<dbReference type="Pfam" id="PF19297">
    <property type="entry name" value="QcrA_N"/>
    <property type="match status" value="1"/>
</dbReference>
<dbReference type="EMBL" id="VFMM01000004">
    <property type="protein sequence ID" value="TQJ00100.1"/>
    <property type="molecule type" value="Genomic_DNA"/>
</dbReference>
<evidence type="ECO:0000313" key="23">
    <source>
        <dbReference type="EMBL" id="TQJ00100.1"/>
    </source>
</evidence>
<evidence type="ECO:0000256" key="18">
    <source>
        <dbReference type="ARBA" id="ARBA00029586"/>
    </source>
</evidence>
<evidence type="ECO:0000256" key="17">
    <source>
        <dbReference type="ARBA" id="ARBA00023157"/>
    </source>
</evidence>
<evidence type="ECO:0000256" key="21">
    <source>
        <dbReference type="SAM" id="Phobius"/>
    </source>
</evidence>
<evidence type="ECO:0000256" key="16">
    <source>
        <dbReference type="ARBA" id="ARBA00023136"/>
    </source>
</evidence>
<accession>A0A542DAK1</accession>
<keyword evidence="17" id="KW-1015">Disulfide bond</keyword>
<dbReference type="PROSITE" id="PS51296">
    <property type="entry name" value="RIESKE"/>
    <property type="match status" value="1"/>
</dbReference>
<sequence>MSDDKNLPVKAEDEHHGTALDVAEPIPDPGLEPHEPRITDIDPKAADRVERQVSAMFGFATLLVLGACVAYFAIPRNSILVFGPLSGNANNMVIGLCIGLALFLIGAGAIQWAKKLMVDEEIAEDRHPAHSSPEQIAEITEAFKQGTAESGFGRRKMIRNSLIGALGALGLPAIVLLRDLGPLPGRSLYNTIWAQGIRVVNDITNRPIKPSDLVVGQLVNGAPANLAPMQESDPVGYQNARAKAAVIMVRIKPSEIRTKPGRENWGIDGILCYSKICTHVGCPISLYEQTTHHVLCPCHQSTFDLSDGAKVVFGPAARPLPQLPLALDSEGYLVAQSGFTEPVGPSFFERG</sequence>
<evidence type="ECO:0000256" key="20">
    <source>
        <dbReference type="SAM" id="MobiDB-lite"/>
    </source>
</evidence>
<keyword evidence="7" id="KW-0679">Respiratory chain</keyword>
<keyword evidence="9" id="KW-0001">2Fe-2S</keyword>
<keyword evidence="8 21" id="KW-0812">Transmembrane</keyword>
<dbReference type="OrthoDB" id="9802613at2"/>
<gene>
    <name evidence="23" type="ORF">FB475_7092</name>
</gene>
<dbReference type="GO" id="GO:0005886">
    <property type="term" value="C:plasma membrane"/>
    <property type="evidence" value="ECO:0007669"/>
    <property type="project" value="UniProtKB-SubCell"/>
</dbReference>
<protein>
    <recommendedName>
        <fullName evidence="4">Cytochrome bc1 complex Rieske iron-sulfur subunit</fullName>
    </recommendedName>
    <alternativeName>
        <fullName evidence="18">Cytochrome bc1 reductase complex subunit QcrA</fullName>
    </alternativeName>
    <alternativeName>
        <fullName evidence="19">Rieske iron-sulfur protein</fullName>
    </alternativeName>
</protein>